<dbReference type="OrthoDB" id="3296441at2"/>
<evidence type="ECO:0000256" key="5">
    <source>
        <dbReference type="ARBA" id="ARBA00023136"/>
    </source>
</evidence>
<sequence>MTLDSTPADRHSLFEDAQALVSGTLMIALAINLYRAAGLLTGGTAGLAFLTQYTGVVSFGVAFFVINLPFYWLAIRRMGWPFTLRTLTSVTLVSLFADLTPRLIGFQTLNPLYASILGGILMGIGLLILFRHRASLGGVNIAVLYLQDHFGWRAGKVQMVIDCLILLVALFVVDLHAIALSIVGAVVLNMVLAVNHRPGRYSAIS</sequence>
<keyword evidence="8" id="KW-1185">Reference proteome</keyword>
<evidence type="ECO:0000256" key="4">
    <source>
        <dbReference type="ARBA" id="ARBA00022989"/>
    </source>
</evidence>
<dbReference type="AlphaFoldDB" id="A0A1H3GE10"/>
<dbReference type="RefSeq" id="WP_090231730.1">
    <property type="nucleotide sequence ID" value="NZ_FNNU01000009.1"/>
</dbReference>
<dbReference type="Proteomes" id="UP000243778">
    <property type="component" value="Unassembled WGS sequence"/>
</dbReference>
<feature type="transmembrane region" description="Helical" evidence="6">
    <location>
        <begin position="53"/>
        <end position="75"/>
    </location>
</feature>
<dbReference type="InterPro" id="IPR051461">
    <property type="entry name" value="UPF0750_membrane"/>
</dbReference>
<dbReference type="GO" id="GO:0005886">
    <property type="term" value="C:plasma membrane"/>
    <property type="evidence" value="ECO:0007669"/>
    <property type="project" value="UniProtKB-SubCell"/>
</dbReference>
<keyword evidence="4 6" id="KW-1133">Transmembrane helix</keyword>
<gene>
    <name evidence="7" type="ORF">SAMN05216287_4334</name>
</gene>
<accession>A0A1H3GE10</accession>
<protein>
    <submittedName>
        <fullName evidence="7">Uncharacterized 5xTM membrane BCR, YitT family COG1284</fullName>
    </submittedName>
</protein>
<keyword evidence="5 6" id="KW-0472">Membrane</keyword>
<keyword evidence="2" id="KW-1003">Cell membrane</keyword>
<organism evidence="7 8">
    <name type="scientific">Pseudomonas kuykendallii</name>
    <dbReference type="NCBI Taxonomy" id="1007099"/>
    <lineage>
        <taxon>Bacteria</taxon>
        <taxon>Pseudomonadati</taxon>
        <taxon>Pseudomonadota</taxon>
        <taxon>Gammaproteobacteria</taxon>
        <taxon>Pseudomonadales</taxon>
        <taxon>Pseudomonadaceae</taxon>
        <taxon>Pseudomonas</taxon>
    </lineage>
</organism>
<reference evidence="8" key="1">
    <citation type="submission" date="2016-10" db="EMBL/GenBank/DDBJ databases">
        <authorList>
            <person name="Varghese N."/>
            <person name="Submissions S."/>
        </authorList>
    </citation>
    <scope>NUCLEOTIDE SEQUENCE [LARGE SCALE GENOMIC DNA]</scope>
    <source>
        <strain evidence="8">NRRL B-59562</strain>
    </source>
</reference>
<evidence type="ECO:0000256" key="3">
    <source>
        <dbReference type="ARBA" id="ARBA00022692"/>
    </source>
</evidence>
<keyword evidence="3 6" id="KW-0812">Transmembrane</keyword>
<feature type="transmembrane region" description="Helical" evidence="6">
    <location>
        <begin position="112"/>
        <end position="130"/>
    </location>
</feature>
<feature type="transmembrane region" description="Helical" evidence="6">
    <location>
        <begin position="82"/>
        <end position="100"/>
    </location>
</feature>
<feature type="transmembrane region" description="Helical" evidence="6">
    <location>
        <begin position="163"/>
        <end position="192"/>
    </location>
</feature>
<evidence type="ECO:0000256" key="2">
    <source>
        <dbReference type="ARBA" id="ARBA00022475"/>
    </source>
</evidence>
<evidence type="ECO:0000256" key="6">
    <source>
        <dbReference type="SAM" id="Phobius"/>
    </source>
</evidence>
<feature type="transmembrane region" description="Helical" evidence="6">
    <location>
        <begin position="20"/>
        <end position="41"/>
    </location>
</feature>
<comment type="subcellular location">
    <subcellularLocation>
        <location evidence="1">Cell membrane</location>
        <topology evidence="1">Multi-pass membrane protein</topology>
    </subcellularLocation>
</comment>
<dbReference type="PANTHER" id="PTHR33545:SF5">
    <property type="entry name" value="UPF0750 MEMBRANE PROTEIN YITT"/>
    <property type="match status" value="1"/>
</dbReference>
<dbReference type="PANTHER" id="PTHR33545">
    <property type="entry name" value="UPF0750 MEMBRANE PROTEIN YITT-RELATED"/>
    <property type="match status" value="1"/>
</dbReference>
<evidence type="ECO:0000256" key="1">
    <source>
        <dbReference type="ARBA" id="ARBA00004651"/>
    </source>
</evidence>
<name>A0A1H3GE10_9PSED</name>
<evidence type="ECO:0000313" key="8">
    <source>
        <dbReference type="Proteomes" id="UP000243778"/>
    </source>
</evidence>
<dbReference type="InterPro" id="IPR003740">
    <property type="entry name" value="YitT"/>
</dbReference>
<proteinExistence type="predicted"/>
<evidence type="ECO:0000313" key="7">
    <source>
        <dbReference type="EMBL" id="SDY01506.1"/>
    </source>
</evidence>
<dbReference type="Pfam" id="PF02588">
    <property type="entry name" value="YitT_membrane"/>
    <property type="match status" value="1"/>
</dbReference>
<dbReference type="STRING" id="1007099.SAMN05216287_4334"/>
<dbReference type="EMBL" id="FNNU01000009">
    <property type="protein sequence ID" value="SDY01506.1"/>
    <property type="molecule type" value="Genomic_DNA"/>
</dbReference>